<protein>
    <submittedName>
        <fullName evidence="15">THAP-type domain-containing protein</fullName>
    </submittedName>
</protein>
<dbReference type="Proteomes" id="UP001054837">
    <property type="component" value="Unassembled WGS sequence"/>
</dbReference>
<dbReference type="Pfam" id="PF05485">
    <property type="entry name" value="THAP"/>
    <property type="match status" value="1"/>
</dbReference>
<comment type="subcellular location">
    <subcellularLocation>
        <location evidence="1">Nucleus</location>
        <location evidence="1">Nucleoplasm</location>
    </subcellularLocation>
</comment>
<evidence type="ECO:0000256" key="7">
    <source>
        <dbReference type="ARBA" id="ARBA00023054"/>
    </source>
</evidence>
<proteinExistence type="inferred from homology"/>
<evidence type="ECO:0000256" key="13">
    <source>
        <dbReference type="SAM" id="Coils"/>
    </source>
</evidence>
<keyword evidence="3" id="KW-0479">Metal-binding</keyword>
<reference evidence="15 16" key="1">
    <citation type="submission" date="2021-06" db="EMBL/GenBank/DDBJ databases">
        <title>Caerostris darwini draft genome.</title>
        <authorList>
            <person name="Kono N."/>
            <person name="Arakawa K."/>
        </authorList>
    </citation>
    <scope>NUCLEOTIDE SEQUENCE [LARGE SCALE GENOMIC DNA]</scope>
</reference>
<keyword evidence="10" id="KW-0539">Nucleus</keyword>
<comment type="caution">
    <text evidence="15">The sequence shown here is derived from an EMBL/GenBank/DDBJ whole genome shotgun (WGS) entry which is preliminary data.</text>
</comment>
<keyword evidence="4 12" id="KW-0863">Zinc-finger</keyword>
<keyword evidence="6" id="KW-0805">Transcription regulation</keyword>
<evidence type="ECO:0000256" key="4">
    <source>
        <dbReference type="ARBA" id="ARBA00022771"/>
    </source>
</evidence>
<dbReference type="SUPFAM" id="SSF57716">
    <property type="entry name" value="Glucocorticoid receptor-like (DNA-binding domain)"/>
    <property type="match status" value="1"/>
</dbReference>
<dbReference type="InterPro" id="IPR038441">
    <property type="entry name" value="THAP_Znf_sf"/>
</dbReference>
<keyword evidence="9" id="KW-0804">Transcription</keyword>
<evidence type="ECO:0000256" key="3">
    <source>
        <dbReference type="ARBA" id="ARBA00022723"/>
    </source>
</evidence>
<evidence type="ECO:0000313" key="15">
    <source>
        <dbReference type="EMBL" id="GIY20744.1"/>
    </source>
</evidence>
<sequence>MSACAAYGCTNRPQKKIPGITFHKFPKDITLRNKWLLAIRRMNFSPTKYSRLCSEHFSEDQIDRTSLACVRLRDNAVPNIFKGFSKHFVKEQKRFSTTGKKFSSSVKEKYITENAFLSHGSSNDIEEDEYNSSDCSLQAEITPSHSSDNTSENGYSHHPNILRIFPAENVTEPIPLNLISINDLNPDLIDALSSSQVTNKNCDSEIILNESNAYIMNSKLSDHVSLQSKVKRLEKSNLQYRKKIKILQQQNRRQKAKIQYLQRELKILQNIESSSEDMSEDCISENEIYKELLNHQIENDNDD</sequence>
<dbReference type="PANTHER" id="PTHR46600">
    <property type="entry name" value="THAP DOMAIN-CONTAINING"/>
    <property type="match status" value="1"/>
</dbReference>
<comment type="similarity">
    <text evidence="2">Belongs to the THAP1 family.</text>
</comment>
<dbReference type="SMART" id="SM00692">
    <property type="entry name" value="DM3"/>
    <property type="match status" value="1"/>
</dbReference>
<evidence type="ECO:0000256" key="11">
    <source>
        <dbReference type="ARBA" id="ARBA00023306"/>
    </source>
</evidence>
<keyword evidence="7 13" id="KW-0175">Coiled coil</keyword>
<dbReference type="AlphaFoldDB" id="A0AAV4RI99"/>
<feature type="domain" description="THAP-type" evidence="14">
    <location>
        <begin position="1"/>
        <end position="81"/>
    </location>
</feature>
<dbReference type="InterPro" id="IPR026516">
    <property type="entry name" value="THAP1/10"/>
</dbReference>
<keyword evidence="8 12" id="KW-0238">DNA-binding</keyword>
<dbReference type="PROSITE" id="PS50950">
    <property type="entry name" value="ZF_THAP"/>
    <property type="match status" value="1"/>
</dbReference>
<accession>A0AAV4RI99</accession>
<keyword evidence="5" id="KW-0862">Zinc</keyword>
<dbReference type="GO" id="GO:0008270">
    <property type="term" value="F:zinc ion binding"/>
    <property type="evidence" value="ECO:0007669"/>
    <property type="project" value="UniProtKB-KW"/>
</dbReference>
<evidence type="ECO:0000259" key="14">
    <source>
        <dbReference type="PROSITE" id="PS50950"/>
    </source>
</evidence>
<gene>
    <name evidence="15" type="primary">AVEN_170185_1</name>
    <name evidence="15" type="ORF">CDAR_100011</name>
</gene>
<evidence type="ECO:0000256" key="12">
    <source>
        <dbReference type="PROSITE-ProRule" id="PRU00309"/>
    </source>
</evidence>
<keyword evidence="16" id="KW-1185">Reference proteome</keyword>
<dbReference type="EMBL" id="BPLQ01006205">
    <property type="protein sequence ID" value="GIY20744.1"/>
    <property type="molecule type" value="Genomic_DNA"/>
</dbReference>
<evidence type="ECO:0000256" key="8">
    <source>
        <dbReference type="ARBA" id="ARBA00023125"/>
    </source>
</evidence>
<evidence type="ECO:0000256" key="2">
    <source>
        <dbReference type="ARBA" id="ARBA00006177"/>
    </source>
</evidence>
<dbReference type="GO" id="GO:0043565">
    <property type="term" value="F:sequence-specific DNA binding"/>
    <property type="evidence" value="ECO:0007669"/>
    <property type="project" value="InterPro"/>
</dbReference>
<dbReference type="InterPro" id="IPR006612">
    <property type="entry name" value="THAP_Znf"/>
</dbReference>
<evidence type="ECO:0000256" key="9">
    <source>
        <dbReference type="ARBA" id="ARBA00023163"/>
    </source>
</evidence>
<evidence type="ECO:0000313" key="16">
    <source>
        <dbReference type="Proteomes" id="UP001054837"/>
    </source>
</evidence>
<organism evidence="15 16">
    <name type="scientific">Caerostris darwini</name>
    <dbReference type="NCBI Taxonomy" id="1538125"/>
    <lineage>
        <taxon>Eukaryota</taxon>
        <taxon>Metazoa</taxon>
        <taxon>Ecdysozoa</taxon>
        <taxon>Arthropoda</taxon>
        <taxon>Chelicerata</taxon>
        <taxon>Arachnida</taxon>
        <taxon>Araneae</taxon>
        <taxon>Araneomorphae</taxon>
        <taxon>Entelegynae</taxon>
        <taxon>Araneoidea</taxon>
        <taxon>Araneidae</taxon>
        <taxon>Caerostris</taxon>
    </lineage>
</organism>
<evidence type="ECO:0000256" key="5">
    <source>
        <dbReference type="ARBA" id="ARBA00022833"/>
    </source>
</evidence>
<feature type="coiled-coil region" evidence="13">
    <location>
        <begin position="223"/>
        <end position="271"/>
    </location>
</feature>
<evidence type="ECO:0000256" key="6">
    <source>
        <dbReference type="ARBA" id="ARBA00023015"/>
    </source>
</evidence>
<keyword evidence="11" id="KW-0131">Cell cycle</keyword>
<dbReference type="GO" id="GO:0005654">
    <property type="term" value="C:nucleoplasm"/>
    <property type="evidence" value="ECO:0007669"/>
    <property type="project" value="UniProtKB-SubCell"/>
</dbReference>
<evidence type="ECO:0000256" key="10">
    <source>
        <dbReference type="ARBA" id="ARBA00023242"/>
    </source>
</evidence>
<name>A0AAV4RI99_9ARAC</name>
<dbReference type="SMART" id="SM00980">
    <property type="entry name" value="THAP"/>
    <property type="match status" value="1"/>
</dbReference>
<evidence type="ECO:0000256" key="1">
    <source>
        <dbReference type="ARBA" id="ARBA00004642"/>
    </source>
</evidence>
<dbReference type="Gene3D" id="6.20.210.20">
    <property type="entry name" value="THAP domain"/>
    <property type="match status" value="1"/>
</dbReference>
<dbReference type="PANTHER" id="PTHR46600:SF1">
    <property type="entry name" value="THAP DOMAIN-CONTAINING PROTEIN 1"/>
    <property type="match status" value="1"/>
</dbReference>